<reference evidence="1 2" key="1">
    <citation type="submission" date="2024-09" db="EMBL/GenBank/DDBJ databases">
        <authorList>
            <person name="Sun Q."/>
            <person name="Mori K."/>
        </authorList>
    </citation>
    <scope>NUCLEOTIDE SEQUENCE [LARGE SCALE GENOMIC DNA]</scope>
    <source>
        <strain evidence="1 2">JCM 4362</strain>
    </source>
</reference>
<dbReference type="InterPro" id="IPR007423">
    <property type="entry name" value="Sel_put"/>
</dbReference>
<sequence>MTTGAVRTAGLRHWLSRLRWYVREVTGEAAYDHYVAHARAHDPDAAVMTRRAFERSRTDAREGDPRDGFRCC</sequence>
<evidence type="ECO:0000313" key="1">
    <source>
        <dbReference type="EMBL" id="MFB9521733.1"/>
    </source>
</evidence>
<dbReference type="RefSeq" id="WP_345228504.1">
    <property type="nucleotide sequence ID" value="NZ_BAAAXE010000015.1"/>
</dbReference>
<gene>
    <name evidence="1" type="ORF">ACFFTU_17455</name>
</gene>
<dbReference type="Pfam" id="PF04328">
    <property type="entry name" value="Sel_put"/>
    <property type="match status" value="1"/>
</dbReference>
<comment type="caution">
    <text evidence="1">The sequence shown here is derived from an EMBL/GenBank/DDBJ whole genome shotgun (WGS) entry which is preliminary data.</text>
</comment>
<organism evidence="1 2">
    <name type="scientific">Streptomyces cremeus</name>
    <dbReference type="NCBI Taxonomy" id="66881"/>
    <lineage>
        <taxon>Bacteria</taxon>
        <taxon>Bacillati</taxon>
        <taxon>Actinomycetota</taxon>
        <taxon>Actinomycetes</taxon>
        <taxon>Kitasatosporales</taxon>
        <taxon>Streptomycetaceae</taxon>
        <taxon>Streptomyces</taxon>
    </lineage>
</organism>
<dbReference type="PANTHER" id="PTHR38453">
    <property type="entry name" value="CYTOPLASMIC PROTEIN-RELATED"/>
    <property type="match status" value="1"/>
</dbReference>
<accession>A0ABV5PEV9</accession>
<dbReference type="EMBL" id="JBHMCR010000009">
    <property type="protein sequence ID" value="MFB9521733.1"/>
    <property type="molecule type" value="Genomic_DNA"/>
</dbReference>
<proteinExistence type="predicted"/>
<name>A0ABV5PEV9_STRCM</name>
<protein>
    <submittedName>
        <fullName evidence="1">YbdD/YjiX family protein</fullName>
    </submittedName>
</protein>
<dbReference type="Proteomes" id="UP001589718">
    <property type="component" value="Unassembled WGS sequence"/>
</dbReference>
<keyword evidence="2" id="KW-1185">Reference proteome</keyword>
<dbReference type="PANTHER" id="PTHR38453:SF1">
    <property type="entry name" value="CYTOPLASMIC PROTEIN"/>
    <property type="match status" value="1"/>
</dbReference>
<evidence type="ECO:0000313" key="2">
    <source>
        <dbReference type="Proteomes" id="UP001589718"/>
    </source>
</evidence>